<dbReference type="GO" id="GO:0004674">
    <property type="term" value="F:protein serine/threonine kinase activity"/>
    <property type="evidence" value="ECO:0000318"/>
    <property type="project" value="GO_Central"/>
</dbReference>
<dbReference type="EMBL" id="KB096023">
    <property type="protein sequence ID" value="ESO08790.1"/>
    <property type="molecule type" value="Genomic_DNA"/>
</dbReference>
<dbReference type="Pfam" id="PF00069">
    <property type="entry name" value="Pkinase"/>
    <property type="match status" value="1"/>
</dbReference>
<evidence type="ECO:0000256" key="1">
    <source>
        <dbReference type="ARBA" id="ARBA00022741"/>
    </source>
</evidence>
<dbReference type="OMA" id="NHSWMLD"/>
<comment type="similarity">
    <text evidence="4">Belongs to the protein kinase superfamily.</text>
</comment>
<dbReference type="PROSITE" id="PS00108">
    <property type="entry name" value="PROTEIN_KINASE_ST"/>
    <property type="match status" value="1"/>
</dbReference>
<dbReference type="InParanoid" id="T1G1L2"/>
<evidence type="ECO:0000313" key="6">
    <source>
        <dbReference type="EMBL" id="ESO08790.1"/>
    </source>
</evidence>
<dbReference type="GO" id="GO:0005634">
    <property type="term" value="C:nucleus"/>
    <property type="evidence" value="ECO:0000318"/>
    <property type="project" value="GO_Central"/>
</dbReference>
<dbReference type="GO" id="GO:0005737">
    <property type="term" value="C:cytoplasm"/>
    <property type="evidence" value="ECO:0000318"/>
    <property type="project" value="GO_Central"/>
</dbReference>
<dbReference type="InterPro" id="IPR008271">
    <property type="entry name" value="Ser/Thr_kinase_AS"/>
</dbReference>
<dbReference type="HOGENOM" id="CLU_000288_10_0_1"/>
<dbReference type="InterPro" id="IPR011009">
    <property type="entry name" value="Kinase-like_dom_sf"/>
</dbReference>
<dbReference type="InterPro" id="IPR000719">
    <property type="entry name" value="Prot_kinase_dom"/>
</dbReference>
<dbReference type="PANTHER" id="PTHR24359:SF1">
    <property type="entry name" value="INHIBITOR OF NUCLEAR FACTOR KAPPA-B KINASE EPSILON SUBUNIT HOMOLOG 1-RELATED"/>
    <property type="match status" value="1"/>
</dbReference>
<dbReference type="GO" id="GO:0005524">
    <property type="term" value="F:ATP binding"/>
    <property type="evidence" value="ECO:0007669"/>
    <property type="project" value="UniProtKB-UniRule"/>
</dbReference>
<dbReference type="eggNOG" id="KOG1345">
    <property type="taxonomic scope" value="Eukaryota"/>
</dbReference>
<dbReference type="SMART" id="SM00220">
    <property type="entry name" value="S_TKc"/>
    <property type="match status" value="1"/>
</dbReference>
<dbReference type="Gene3D" id="1.10.510.10">
    <property type="entry name" value="Transferase(Phosphotransferase) domain 1"/>
    <property type="match status" value="1"/>
</dbReference>
<dbReference type="SUPFAM" id="SSF56112">
    <property type="entry name" value="Protein kinase-like (PK-like)"/>
    <property type="match status" value="1"/>
</dbReference>
<keyword evidence="8" id="KW-1185">Reference proteome</keyword>
<keyword evidence="1 3" id="KW-0547">Nucleotide-binding</keyword>
<dbReference type="EMBL" id="AMQM01003060">
    <property type="status" value="NOT_ANNOTATED_CDS"/>
    <property type="molecule type" value="Genomic_DNA"/>
</dbReference>
<dbReference type="RefSeq" id="XP_009012812.1">
    <property type="nucleotide sequence ID" value="XM_009014564.1"/>
</dbReference>
<keyword evidence="2 3" id="KW-0067">ATP-binding</keyword>
<dbReference type="OrthoDB" id="6513151at2759"/>
<evidence type="ECO:0000313" key="8">
    <source>
        <dbReference type="Proteomes" id="UP000015101"/>
    </source>
</evidence>
<dbReference type="InterPro" id="IPR017441">
    <property type="entry name" value="Protein_kinase_ATP_BS"/>
</dbReference>
<dbReference type="Proteomes" id="UP000015101">
    <property type="component" value="Unassembled WGS sequence"/>
</dbReference>
<dbReference type="GO" id="GO:0035861">
    <property type="term" value="C:site of double-strand break"/>
    <property type="evidence" value="ECO:0000318"/>
    <property type="project" value="GO_Central"/>
</dbReference>
<dbReference type="PANTHER" id="PTHR24359">
    <property type="entry name" value="SERINE/THREONINE-PROTEIN KINASE SBK1"/>
    <property type="match status" value="1"/>
</dbReference>
<name>T1G1L2_HELRO</name>
<proteinExistence type="inferred from homology"/>
<dbReference type="KEGG" id="hro:HELRODRAFT_74016"/>
<sequence length="312" mass="35641">MRSGGGSGNNCRNKTSSISRNSWLVRQQLDIGRGDEKICYLADLTDRFNIIRKIGSGTFGSVFLALRLNDQKKVALKKLAKDKTKIEDFCIEFRYGRLFSRHPGVLETFSTAYVTNAWFVLVHEYAPMSDLLRLVPPRVGLPEVAVKSVMRQLVGAVQYVHEAGVVHRDLKLENILVFQNVTRVKLGDFGVARKVGTKVCKVCEGTTYTPPEICFLTRHSHYKVLKSADVWSAGVLVFCLMTGSFPWQQADINRDPLFQSFARWQSKKSATVPEHWKRFSPSLQKLFHRFLDPRPEKRPEVSSLSRYLNSRW</sequence>
<evidence type="ECO:0000256" key="2">
    <source>
        <dbReference type="ARBA" id="ARBA00022840"/>
    </source>
</evidence>
<organism evidence="7 8">
    <name type="scientific">Helobdella robusta</name>
    <name type="common">Californian leech</name>
    <dbReference type="NCBI Taxonomy" id="6412"/>
    <lineage>
        <taxon>Eukaryota</taxon>
        <taxon>Metazoa</taxon>
        <taxon>Spiralia</taxon>
        <taxon>Lophotrochozoa</taxon>
        <taxon>Annelida</taxon>
        <taxon>Clitellata</taxon>
        <taxon>Hirudinea</taxon>
        <taxon>Rhynchobdellida</taxon>
        <taxon>Glossiphoniidae</taxon>
        <taxon>Helobdella</taxon>
    </lineage>
</organism>
<reference evidence="6 8" key="2">
    <citation type="journal article" date="2013" name="Nature">
        <title>Insights into bilaterian evolution from three spiralian genomes.</title>
        <authorList>
            <person name="Simakov O."/>
            <person name="Marletaz F."/>
            <person name="Cho S.J."/>
            <person name="Edsinger-Gonzales E."/>
            <person name="Havlak P."/>
            <person name="Hellsten U."/>
            <person name="Kuo D.H."/>
            <person name="Larsson T."/>
            <person name="Lv J."/>
            <person name="Arendt D."/>
            <person name="Savage R."/>
            <person name="Osoegawa K."/>
            <person name="de Jong P."/>
            <person name="Grimwood J."/>
            <person name="Chapman J.A."/>
            <person name="Shapiro H."/>
            <person name="Aerts A."/>
            <person name="Otillar R.P."/>
            <person name="Terry A.Y."/>
            <person name="Boore J.L."/>
            <person name="Grigoriev I.V."/>
            <person name="Lindberg D.R."/>
            <person name="Seaver E.C."/>
            <person name="Weisblat D.A."/>
            <person name="Putnam N.H."/>
            <person name="Rokhsar D.S."/>
        </authorList>
    </citation>
    <scope>NUCLEOTIDE SEQUENCE</scope>
</reference>
<reference evidence="7" key="3">
    <citation type="submission" date="2015-06" db="UniProtKB">
        <authorList>
            <consortium name="EnsemblMetazoa"/>
        </authorList>
    </citation>
    <scope>IDENTIFICATION</scope>
</reference>
<dbReference type="GeneID" id="20214960"/>
<gene>
    <name evidence="7" type="primary">20214960</name>
    <name evidence="6" type="ORF">HELRODRAFT_74016</name>
</gene>
<dbReference type="PROSITE" id="PS00107">
    <property type="entry name" value="PROTEIN_KINASE_ATP"/>
    <property type="match status" value="1"/>
</dbReference>
<reference evidence="8" key="1">
    <citation type="submission" date="2012-12" db="EMBL/GenBank/DDBJ databases">
        <authorList>
            <person name="Hellsten U."/>
            <person name="Grimwood J."/>
            <person name="Chapman J.A."/>
            <person name="Shapiro H."/>
            <person name="Aerts A."/>
            <person name="Otillar R.P."/>
            <person name="Terry A.Y."/>
            <person name="Boore J.L."/>
            <person name="Simakov O."/>
            <person name="Marletaz F."/>
            <person name="Cho S.-J."/>
            <person name="Edsinger-Gonzales E."/>
            <person name="Havlak P."/>
            <person name="Kuo D.-H."/>
            <person name="Larsson T."/>
            <person name="Lv J."/>
            <person name="Arendt D."/>
            <person name="Savage R."/>
            <person name="Osoegawa K."/>
            <person name="de Jong P."/>
            <person name="Lindberg D.R."/>
            <person name="Seaver E.C."/>
            <person name="Weisblat D.A."/>
            <person name="Putnam N.H."/>
            <person name="Grigoriev I.V."/>
            <person name="Rokhsar D.S."/>
        </authorList>
    </citation>
    <scope>NUCLEOTIDE SEQUENCE</scope>
</reference>
<evidence type="ECO:0000313" key="7">
    <source>
        <dbReference type="EnsemblMetazoa" id="HelroP74016"/>
    </source>
</evidence>
<evidence type="ECO:0000256" key="4">
    <source>
        <dbReference type="RuleBase" id="RU000304"/>
    </source>
</evidence>
<evidence type="ECO:0000256" key="3">
    <source>
        <dbReference type="PROSITE-ProRule" id="PRU10141"/>
    </source>
</evidence>
<dbReference type="GO" id="GO:0007095">
    <property type="term" value="P:mitotic G2 DNA damage checkpoint signaling"/>
    <property type="evidence" value="ECO:0000318"/>
    <property type="project" value="GO_Central"/>
</dbReference>
<accession>T1G1L2</accession>
<keyword evidence="4" id="KW-0418">Kinase</keyword>
<feature type="binding site" evidence="3">
    <location>
        <position position="77"/>
    </location>
    <ligand>
        <name>ATP</name>
        <dbReference type="ChEBI" id="CHEBI:30616"/>
    </ligand>
</feature>
<evidence type="ECO:0000259" key="5">
    <source>
        <dbReference type="PROSITE" id="PS50011"/>
    </source>
</evidence>
<dbReference type="EnsemblMetazoa" id="HelroT74016">
    <property type="protein sequence ID" value="HelroP74016"/>
    <property type="gene ID" value="HelroG74016"/>
</dbReference>
<dbReference type="PROSITE" id="PS50011">
    <property type="entry name" value="PROTEIN_KINASE_DOM"/>
    <property type="match status" value="1"/>
</dbReference>
<protein>
    <recommendedName>
        <fullName evidence="5">Protein kinase domain-containing protein</fullName>
    </recommendedName>
</protein>
<dbReference type="FunCoup" id="T1G1L2">
    <property type="interactions" value="1"/>
</dbReference>
<keyword evidence="4" id="KW-0808">Transferase</keyword>
<feature type="domain" description="Protein kinase" evidence="5">
    <location>
        <begin position="48"/>
        <end position="312"/>
    </location>
</feature>
<keyword evidence="4" id="KW-0723">Serine/threonine-protein kinase</keyword>
<dbReference type="CTD" id="20214960"/>
<dbReference type="AlphaFoldDB" id="T1G1L2"/>